<feature type="region of interest" description="Disordered" evidence="1">
    <location>
        <begin position="1"/>
        <end position="69"/>
    </location>
</feature>
<feature type="region of interest" description="Disordered" evidence="1">
    <location>
        <begin position="501"/>
        <end position="530"/>
    </location>
</feature>
<feature type="region of interest" description="Disordered" evidence="1">
    <location>
        <begin position="387"/>
        <end position="483"/>
    </location>
</feature>
<feature type="compositionally biased region" description="Basic and acidic residues" evidence="1">
    <location>
        <begin position="433"/>
        <end position="448"/>
    </location>
</feature>
<feature type="compositionally biased region" description="Low complexity" evidence="1">
    <location>
        <begin position="27"/>
        <end position="36"/>
    </location>
</feature>
<feature type="compositionally biased region" description="Polar residues" evidence="1">
    <location>
        <begin position="327"/>
        <end position="339"/>
    </location>
</feature>
<sequence>MADSLMLDTTTSESPAVTDVDNKRHSPSSSTVPVPSQAMSDGISTVSSSGTSQPRRGFSFRPQPLPTLTPVQLSGKARVVKQSSYQTNRALDDLDTHTADIGLHRKHETPELLLVNRTVPDDSVSINEFSNQLKHVNLRAMSATHLAGKVHGDSRQHQQPEDRKQRLRGTDCSSYNLRVTGIATNDTCPPALPEAILEENVEDATANQKQFDEQRHIFISDRQSAIHKETNLILEKLLALKNGQNSTPIYEDDAYRKAFEEFESTESNVSHLHKASRVGTSATPRRLVDGSKDHEGRGSQSMSGWGRYSDKDVAIGANKSNHGAPATLSTTSDDQTTFTGDKASIGSIRPHIAKKQVSVPDDKIGRETIAPPLQFKRCKAGRAGFHSKSLKSSWPNSPLPNFASSSPSSPRDPWPRFGRHASDAPAAPPRIPGKREHDVTAKGKERYHGHGRSANSEGSRPNASDADSDEPPPPPEQSAMKDFPPEFVRWMSNVNRILERQVPSEPQLSSNSSPVRKVEKKRAGPFKDPISSKIHSPREKWILGEVRRLCWEYLGIENGYDVVFNGIGASPEEVEEYDSGGPTPLANPMRPDWGSLGSRWNLDLGEAFYVQFCKDAENPGNYEFSKNDILVAFENKLKYLRGYVNKAAPLRNETSAQALERFNASLKHRRDISRPTQCRLTLRDIRLEIAGNNMDLGGGRVDARWKSVYTMLNLLGREGISSDKSDGEGGLCMVKRRSWHSDKLTQLLDITNKLYDWKNAYGNAHPGNRPHEWMRHRRATASKRAPIRGLPINFYDRDWYQLLTDVEKRLLRPQREMRLPAFVDN</sequence>
<gene>
    <name evidence="2" type="ORF">EV420DRAFT_1640965</name>
</gene>
<reference evidence="2" key="1">
    <citation type="submission" date="2023-06" db="EMBL/GenBank/DDBJ databases">
        <authorList>
            <consortium name="Lawrence Berkeley National Laboratory"/>
            <person name="Ahrendt S."/>
            <person name="Sahu N."/>
            <person name="Indic B."/>
            <person name="Wong-Bajracharya J."/>
            <person name="Merenyi Z."/>
            <person name="Ke H.-M."/>
            <person name="Monk M."/>
            <person name="Kocsube S."/>
            <person name="Drula E."/>
            <person name="Lipzen A."/>
            <person name="Balint B."/>
            <person name="Henrissat B."/>
            <person name="Andreopoulos B."/>
            <person name="Martin F.M."/>
            <person name="Harder C.B."/>
            <person name="Rigling D."/>
            <person name="Ford K.L."/>
            <person name="Foster G.D."/>
            <person name="Pangilinan J."/>
            <person name="Papanicolaou A."/>
            <person name="Barry K."/>
            <person name="LaButti K."/>
            <person name="Viragh M."/>
            <person name="Koriabine M."/>
            <person name="Yan M."/>
            <person name="Riley R."/>
            <person name="Champramary S."/>
            <person name="Plett K.L."/>
            <person name="Tsai I.J."/>
            <person name="Slot J."/>
            <person name="Sipos G."/>
            <person name="Plett J."/>
            <person name="Nagy L.G."/>
            <person name="Grigoriev I.V."/>
        </authorList>
    </citation>
    <scope>NUCLEOTIDE SEQUENCE</scope>
    <source>
        <strain evidence="2">CCBAS 213</strain>
    </source>
</reference>
<accession>A0AA39KG10</accession>
<dbReference type="EMBL" id="JAUEPS010000012">
    <property type="protein sequence ID" value="KAK0460420.1"/>
    <property type="molecule type" value="Genomic_DNA"/>
</dbReference>
<dbReference type="RefSeq" id="XP_060332459.1">
    <property type="nucleotide sequence ID" value="XM_060477169.1"/>
</dbReference>
<comment type="caution">
    <text evidence="2">The sequence shown here is derived from an EMBL/GenBank/DDBJ whole genome shotgun (WGS) entry which is preliminary data.</text>
</comment>
<feature type="compositionally biased region" description="Basic and acidic residues" evidence="1">
    <location>
        <begin position="286"/>
        <end position="297"/>
    </location>
</feature>
<keyword evidence="3" id="KW-1185">Reference proteome</keyword>
<feature type="region of interest" description="Disordered" evidence="1">
    <location>
        <begin position="148"/>
        <end position="169"/>
    </location>
</feature>
<evidence type="ECO:0000256" key="1">
    <source>
        <dbReference type="SAM" id="MobiDB-lite"/>
    </source>
</evidence>
<feature type="compositionally biased region" description="Low complexity" evidence="1">
    <location>
        <begin position="399"/>
        <end position="411"/>
    </location>
</feature>
<feature type="compositionally biased region" description="Basic and acidic residues" evidence="1">
    <location>
        <begin position="150"/>
        <end position="164"/>
    </location>
</feature>
<feature type="compositionally biased region" description="Polar residues" evidence="1">
    <location>
        <begin position="37"/>
        <end position="54"/>
    </location>
</feature>
<feature type="region of interest" description="Disordered" evidence="1">
    <location>
        <begin position="270"/>
        <end position="370"/>
    </location>
</feature>
<dbReference type="AlphaFoldDB" id="A0AA39KG10"/>
<evidence type="ECO:0000313" key="3">
    <source>
        <dbReference type="Proteomes" id="UP001175211"/>
    </source>
</evidence>
<name>A0AA39KG10_ARMTA</name>
<dbReference type="GeneID" id="85360717"/>
<proteinExistence type="predicted"/>
<protein>
    <submittedName>
        <fullName evidence="2">Uncharacterized protein</fullName>
    </submittedName>
</protein>
<dbReference type="Proteomes" id="UP001175211">
    <property type="component" value="Unassembled WGS sequence"/>
</dbReference>
<evidence type="ECO:0000313" key="2">
    <source>
        <dbReference type="EMBL" id="KAK0460420.1"/>
    </source>
</evidence>
<organism evidence="2 3">
    <name type="scientific">Armillaria tabescens</name>
    <name type="common">Ringless honey mushroom</name>
    <name type="synonym">Agaricus tabescens</name>
    <dbReference type="NCBI Taxonomy" id="1929756"/>
    <lineage>
        <taxon>Eukaryota</taxon>
        <taxon>Fungi</taxon>
        <taxon>Dikarya</taxon>
        <taxon>Basidiomycota</taxon>
        <taxon>Agaricomycotina</taxon>
        <taxon>Agaricomycetes</taxon>
        <taxon>Agaricomycetidae</taxon>
        <taxon>Agaricales</taxon>
        <taxon>Marasmiineae</taxon>
        <taxon>Physalacriaceae</taxon>
        <taxon>Desarmillaria</taxon>
    </lineage>
</organism>
<feature type="compositionally biased region" description="Polar residues" evidence="1">
    <location>
        <begin position="504"/>
        <end position="514"/>
    </location>
</feature>